<name>A0AAD5X5M0_9FUNG</name>
<proteinExistence type="predicted"/>
<evidence type="ECO:0000259" key="2">
    <source>
        <dbReference type="PROSITE" id="PS00028"/>
    </source>
</evidence>
<dbReference type="Proteomes" id="UP001212841">
    <property type="component" value="Unassembled WGS sequence"/>
</dbReference>
<keyword evidence="4" id="KW-1185">Reference proteome</keyword>
<feature type="region of interest" description="Disordered" evidence="1">
    <location>
        <begin position="26"/>
        <end position="46"/>
    </location>
</feature>
<accession>A0AAD5X5M0</accession>
<dbReference type="SMART" id="SM00355">
    <property type="entry name" value="ZnF_C2H2"/>
    <property type="match status" value="3"/>
</dbReference>
<dbReference type="PROSITE" id="PS00028">
    <property type="entry name" value="ZINC_FINGER_C2H2_1"/>
    <property type="match status" value="1"/>
</dbReference>
<reference evidence="3" key="1">
    <citation type="submission" date="2020-05" db="EMBL/GenBank/DDBJ databases">
        <title>Phylogenomic resolution of chytrid fungi.</title>
        <authorList>
            <person name="Stajich J.E."/>
            <person name="Amses K."/>
            <person name="Simmons R."/>
            <person name="Seto K."/>
            <person name="Myers J."/>
            <person name="Bonds A."/>
            <person name="Quandt C.A."/>
            <person name="Barry K."/>
            <person name="Liu P."/>
            <person name="Grigoriev I."/>
            <person name="Longcore J.E."/>
            <person name="James T.Y."/>
        </authorList>
    </citation>
    <scope>NUCLEOTIDE SEQUENCE</scope>
    <source>
        <strain evidence="3">JEL0318</strain>
    </source>
</reference>
<comment type="caution">
    <text evidence="3">The sequence shown here is derived from an EMBL/GenBank/DDBJ whole genome shotgun (WGS) entry which is preliminary data.</text>
</comment>
<feature type="domain" description="C2H2-type" evidence="2">
    <location>
        <begin position="109"/>
        <end position="130"/>
    </location>
</feature>
<protein>
    <recommendedName>
        <fullName evidence="2">C2H2-type domain-containing protein</fullName>
    </recommendedName>
</protein>
<dbReference type="InterPro" id="IPR039258">
    <property type="entry name" value="ZNF511"/>
</dbReference>
<dbReference type="PANTHER" id="PTHR21354">
    <property type="entry name" value="ZINC FINGER PROTEIN 511"/>
    <property type="match status" value="1"/>
</dbReference>
<dbReference type="AlphaFoldDB" id="A0AAD5X5M0"/>
<dbReference type="InterPro" id="IPR013087">
    <property type="entry name" value="Znf_C2H2_type"/>
</dbReference>
<organism evidence="3 4">
    <name type="scientific">Rhizophlyctis rosea</name>
    <dbReference type="NCBI Taxonomy" id="64517"/>
    <lineage>
        <taxon>Eukaryota</taxon>
        <taxon>Fungi</taxon>
        <taxon>Fungi incertae sedis</taxon>
        <taxon>Chytridiomycota</taxon>
        <taxon>Chytridiomycota incertae sedis</taxon>
        <taxon>Chytridiomycetes</taxon>
        <taxon>Rhizophlyctidales</taxon>
        <taxon>Rhizophlyctidaceae</taxon>
        <taxon>Rhizophlyctis</taxon>
    </lineage>
</organism>
<gene>
    <name evidence="3" type="ORF">HK097_007693</name>
</gene>
<dbReference type="PANTHER" id="PTHR21354:SF0">
    <property type="entry name" value="ZINC FINGER PROTEIN 511"/>
    <property type="match status" value="1"/>
</dbReference>
<sequence>MTTLLEDEQGSAWTWSAPPLLKRKRSEEDLDTHHISTPAPDTQHADTPSRFAKYYRFTSEDLQEIVRDAAAEGRSPVIRCTLTPHCTRLAFATAAQYEDHYAKTHTHVCSQCRRILPTSRLLHIHLLEVHDSYFSVVAEKQKMYECFVDECKKLSGTPRGRNRHLIDKHKFPSNFDFDVVLGTTKPSAPLASYIIHDRKKDTKSTQYVPVVITMVHYIHSV</sequence>
<evidence type="ECO:0000313" key="4">
    <source>
        <dbReference type="Proteomes" id="UP001212841"/>
    </source>
</evidence>
<dbReference type="EMBL" id="JADGJD010000041">
    <property type="protein sequence ID" value="KAJ3056210.1"/>
    <property type="molecule type" value="Genomic_DNA"/>
</dbReference>
<evidence type="ECO:0000313" key="3">
    <source>
        <dbReference type="EMBL" id="KAJ3056210.1"/>
    </source>
</evidence>
<evidence type="ECO:0000256" key="1">
    <source>
        <dbReference type="SAM" id="MobiDB-lite"/>
    </source>
</evidence>